<dbReference type="EMBL" id="BMQB01000011">
    <property type="protein sequence ID" value="GGK07326.1"/>
    <property type="molecule type" value="Genomic_DNA"/>
</dbReference>
<gene>
    <name evidence="2" type="ORF">GCM10010123_41520</name>
</gene>
<protein>
    <submittedName>
        <fullName evidence="2">Uncharacterized protein</fullName>
    </submittedName>
</protein>
<keyword evidence="3" id="KW-1185">Reference proteome</keyword>
<comment type="caution">
    <text evidence="2">The sequence shown here is derived from an EMBL/GenBank/DDBJ whole genome shotgun (WGS) entry which is preliminary data.</text>
</comment>
<reference evidence="2" key="2">
    <citation type="submission" date="2020-09" db="EMBL/GenBank/DDBJ databases">
        <authorList>
            <person name="Sun Q."/>
            <person name="Ohkuma M."/>
        </authorList>
    </citation>
    <scope>NUCLEOTIDE SEQUENCE</scope>
    <source>
        <strain evidence="2">JCM 3090</strain>
    </source>
</reference>
<organism evidence="2 3">
    <name type="scientific">Pilimelia anulata</name>
    <dbReference type="NCBI Taxonomy" id="53371"/>
    <lineage>
        <taxon>Bacteria</taxon>
        <taxon>Bacillati</taxon>
        <taxon>Actinomycetota</taxon>
        <taxon>Actinomycetes</taxon>
        <taxon>Micromonosporales</taxon>
        <taxon>Micromonosporaceae</taxon>
        <taxon>Pilimelia</taxon>
    </lineage>
</organism>
<proteinExistence type="predicted"/>
<name>A0A8J3BBL5_9ACTN</name>
<accession>A0A8J3BBL5</accession>
<feature type="compositionally biased region" description="Basic and acidic residues" evidence="1">
    <location>
        <begin position="1"/>
        <end position="11"/>
    </location>
</feature>
<feature type="compositionally biased region" description="Low complexity" evidence="1">
    <location>
        <begin position="12"/>
        <end position="25"/>
    </location>
</feature>
<feature type="compositionally biased region" description="Polar residues" evidence="1">
    <location>
        <begin position="52"/>
        <end position="63"/>
    </location>
</feature>
<dbReference type="AlphaFoldDB" id="A0A8J3BBL5"/>
<reference evidence="2" key="1">
    <citation type="journal article" date="2014" name="Int. J. Syst. Evol. Microbiol.">
        <title>Complete genome sequence of Corynebacterium casei LMG S-19264T (=DSM 44701T), isolated from a smear-ripened cheese.</title>
        <authorList>
            <consortium name="US DOE Joint Genome Institute (JGI-PGF)"/>
            <person name="Walter F."/>
            <person name="Albersmeier A."/>
            <person name="Kalinowski J."/>
            <person name="Ruckert C."/>
        </authorList>
    </citation>
    <scope>NUCLEOTIDE SEQUENCE</scope>
    <source>
        <strain evidence="2">JCM 3090</strain>
    </source>
</reference>
<dbReference type="Proteomes" id="UP000649739">
    <property type="component" value="Unassembled WGS sequence"/>
</dbReference>
<evidence type="ECO:0000256" key="1">
    <source>
        <dbReference type="SAM" id="MobiDB-lite"/>
    </source>
</evidence>
<sequence>MNRSAHADHGPLDVAGLDPAAAPDADTPFAHALRRALAAAADGDRPAGCAYSNHQQSPYVRAP</sequence>
<evidence type="ECO:0000313" key="2">
    <source>
        <dbReference type="EMBL" id="GGK07326.1"/>
    </source>
</evidence>
<feature type="region of interest" description="Disordered" evidence="1">
    <location>
        <begin position="1"/>
        <end position="25"/>
    </location>
</feature>
<dbReference type="RefSeq" id="WP_189171879.1">
    <property type="nucleotide sequence ID" value="NZ_BMQB01000011.1"/>
</dbReference>
<feature type="region of interest" description="Disordered" evidence="1">
    <location>
        <begin position="43"/>
        <end position="63"/>
    </location>
</feature>
<evidence type="ECO:0000313" key="3">
    <source>
        <dbReference type="Proteomes" id="UP000649739"/>
    </source>
</evidence>